<dbReference type="Gene3D" id="2.60.40.10">
    <property type="entry name" value="Immunoglobulins"/>
    <property type="match status" value="1"/>
</dbReference>
<comment type="caution">
    <text evidence="3">The sequence shown here is derived from an EMBL/GenBank/DDBJ whole genome shotgun (WGS) entry which is preliminary data.</text>
</comment>
<sequence>MTDMMLNTKDHFRQSHLTLTTASNAKNGNMDIHSSAGQLSHDGRVICGDPICSGLSRSAISDQNGQGSRSVTVSTADMDISGGVWRSFAPADGLTRNGMIYSVYDASRRQIPGIFLNFRTSGNAILSAASGRTDQFGKYLLTLSNKTIEKNFVTAEIIGNPGLNNNTILEFLPVGEIPYEILYEVIKDNAPADGVSENQILFTLLRPHQGIMVPVTNARMWYSFAPSSTTYHFPNNFDLTDTQGQLLMLLSTRVPGTTIVEAAFTHPDPQPGVPDGFVRASVTFGSA</sequence>
<evidence type="ECO:0000313" key="4">
    <source>
        <dbReference type="Proteomes" id="UP000305202"/>
    </source>
</evidence>
<evidence type="ECO:0000259" key="2">
    <source>
        <dbReference type="Pfam" id="PF02369"/>
    </source>
</evidence>
<name>A0ABY2SHQ3_9HYPH</name>
<organism evidence="3 4">
    <name type="scientific">Martelella alba</name>
    <dbReference type="NCBI Taxonomy" id="2590451"/>
    <lineage>
        <taxon>Bacteria</taxon>
        <taxon>Pseudomonadati</taxon>
        <taxon>Pseudomonadota</taxon>
        <taxon>Alphaproteobacteria</taxon>
        <taxon>Hyphomicrobiales</taxon>
        <taxon>Aurantimonadaceae</taxon>
        <taxon>Martelella</taxon>
    </lineage>
</organism>
<evidence type="ECO:0000256" key="1">
    <source>
        <dbReference type="ARBA" id="ARBA00010116"/>
    </source>
</evidence>
<dbReference type="EMBL" id="SZPQ01000032">
    <property type="protein sequence ID" value="TKI04160.1"/>
    <property type="molecule type" value="Genomic_DNA"/>
</dbReference>
<accession>A0ABY2SHQ3</accession>
<dbReference type="Pfam" id="PF02369">
    <property type="entry name" value="Big_1"/>
    <property type="match status" value="1"/>
</dbReference>
<dbReference type="Proteomes" id="UP000305202">
    <property type="component" value="Unassembled WGS sequence"/>
</dbReference>
<reference evidence="3 4" key="1">
    <citation type="submission" date="2019-04" db="EMBL/GenBank/DDBJ databases">
        <authorList>
            <person name="Li M."/>
            <person name="Gao C."/>
        </authorList>
    </citation>
    <scope>NUCLEOTIDE SEQUENCE [LARGE SCALE GENOMIC DNA]</scope>
    <source>
        <strain evidence="3 4">BGMRC 2031</strain>
    </source>
</reference>
<gene>
    <name evidence="3" type="ORF">FCN80_18955</name>
</gene>
<dbReference type="InterPro" id="IPR013783">
    <property type="entry name" value="Ig-like_fold"/>
</dbReference>
<feature type="domain" description="Big-1" evidence="2">
    <location>
        <begin position="89"/>
        <end position="162"/>
    </location>
</feature>
<proteinExistence type="inferred from homology"/>
<evidence type="ECO:0000313" key="3">
    <source>
        <dbReference type="EMBL" id="TKI04160.1"/>
    </source>
</evidence>
<comment type="similarity">
    <text evidence="1">Belongs to the intimin/invasin family.</text>
</comment>
<protein>
    <recommendedName>
        <fullName evidence="2">Big-1 domain-containing protein</fullName>
    </recommendedName>
</protein>
<dbReference type="RefSeq" id="WP_136991753.1">
    <property type="nucleotide sequence ID" value="NZ_SZPQ01000032.1"/>
</dbReference>
<dbReference type="SUPFAM" id="SSF49373">
    <property type="entry name" value="Invasin/intimin cell-adhesion fragments"/>
    <property type="match status" value="2"/>
</dbReference>
<keyword evidence="4" id="KW-1185">Reference proteome</keyword>
<dbReference type="InterPro" id="IPR003344">
    <property type="entry name" value="Big_1_dom"/>
</dbReference>
<dbReference type="InterPro" id="IPR008964">
    <property type="entry name" value="Invasin/intimin_cell_adhesion"/>
</dbReference>